<evidence type="ECO:0008006" key="2">
    <source>
        <dbReference type="Google" id="ProtNLM"/>
    </source>
</evidence>
<dbReference type="NCBIfam" id="TIGR00738">
    <property type="entry name" value="rrf2_super"/>
    <property type="match status" value="1"/>
</dbReference>
<dbReference type="GO" id="GO:0005829">
    <property type="term" value="C:cytosol"/>
    <property type="evidence" value="ECO:0007669"/>
    <property type="project" value="TreeGrafter"/>
</dbReference>
<dbReference type="InterPro" id="IPR036388">
    <property type="entry name" value="WH-like_DNA-bd_sf"/>
</dbReference>
<dbReference type="EMBL" id="BARS01011940">
    <property type="protein sequence ID" value="GAF95403.1"/>
    <property type="molecule type" value="Genomic_DNA"/>
</dbReference>
<dbReference type="InterPro" id="IPR000944">
    <property type="entry name" value="Tscrpt_reg_Rrf2"/>
</dbReference>
<dbReference type="InterPro" id="IPR036390">
    <property type="entry name" value="WH_DNA-bd_sf"/>
</dbReference>
<name>X0TPB3_9ZZZZ</name>
<sequence length="141" mass="15103">MSKLVKIPEAVSLALHSMAVLAEHPGEVITTKEIADLLGASSAHLAKVLKTLEHTGYVRSWRGPAGGFQLAGSADEITLMDIYVAIEGPLETENCLLTSNLCGGEACIFGEIIKSLDTQFRERLARTKLSELKLTLGVHCA</sequence>
<dbReference type="PROSITE" id="PS01332">
    <property type="entry name" value="HTH_RRF2_1"/>
    <property type="match status" value="1"/>
</dbReference>
<protein>
    <recommendedName>
        <fullName evidence="2">Rrf2 family transcriptional regulator</fullName>
    </recommendedName>
</protein>
<accession>X0TPB3</accession>
<gene>
    <name evidence="1" type="ORF">S01H1_21512</name>
</gene>
<dbReference type="PROSITE" id="PS51197">
    <property type="entry name" value="HTH_RRF2_2"/>
    <property type="match status" value="1"/>
</dbReference>
<evidence type="ECO:0000313" key="1">
    <source>
        <dbReference type="EMBL" id="GAF95403.1"/>
    </source>
</evidence>
<reference evidence="1" key="1">
    <citation type="journal article" date="2014" name="Front. Microbiol.">
        <title>High frequency of phylogenetically diverse reductive dehalogenase-homologous genes in deep subseafloor sedimentary metagenomes.</title>
        <authorList>
            <person name="Kawai M."/>
            <person name="Futagami T."/>
            <person name="Toyoda A."/>
            <person name="Takaki Y."/>
            <person name="Nishi S."/>
            <person name="Hori S."/>
            <person name="Arai W."/>
            <person name="Tsubouchi T."/>
            <person name="Morono Y."/>
            <person name="Uchiyama I."/>
            <person name="Ito T."/>
            <person name="Fujiyama A."/>
            <person name="Inagaki F."/>
            <person name="Takami H."/>
        </authorList>
    </citation>
    <scope>NUCLEOTIDE SEQUENCE</scope>
    <source>
        <strain evidence="1">Expedition CK06-06</strain>
    </source>
</reference>
<proteinExistence type="predicted"/>
<dbReference type="PANTHER" id="PTHR33221">
    <property type="entry name" value="WINGED HELIX-TURN-HELIX TRANSCRIPTIONAL REGULATOR, RRF2 FAMILY"/>
    <property type="match status" value="1"/>
</dbReference>
<dbReference type="GO" id="GO:0003700">
    <property type="term" value="F:DNA-binding transcription factor activity"/>
    <property type="evidence" value="ECO:0007669"/>
    <property type="project" value="TreeGrafter"/>
</dbReference>
<dbReference type="InterPro" id="IPR030489">
    <property type="entry name" value="TR_Rrf2-type_CS"/>
</dbReference>
<dbReference type="Pfam" id="PF02082">
    <property type="entry name" value="Rrf2"/>
    <property type="match status" value="1"/>
</dbReference>
<dbReference type="AlphaFoldDB" id="X0TPB3"/>
<dbReference type="Gene3D" id="1.10.10.10">
    <property type="entry name" value="Winged helix-like DNA-binding domain superfamily/Winged helix DNA-binding domain"/>
    <property type="match status" value="1"/>
</dbReference>
<dbReference type="PANTHER" id="PTHR33221:SF15">
    <property type="entry name" value="HTH-TYPE TRANSCRIPTIONAL REGULATOR YWGB-RELATED"/>
    <property type="match status" value="1"/>
</dbReference>
<dbReference type="SUPFAM" id="SSF46785">
    <property type="entry name" value="Winged helix' DNA-binding domain"/>
    <property type="match status" value="1"/>
</dbReference>
<organism evidence="1">
    <name type="scientific">marine sediment metagenome</name>
    <dbReference type="NCBI Taxonomy" id="412755"/>
    <lineage>
        <taxon>unclassified sequences</taxon>
        <taxon>metagenomes</taxon>
        <taxon>ecological metagenomes</taxon>
    </lineage>
</organism>
<comment type="caution">
    <text evidence="1">The sequence shown here is derived from an EMBL/GenBank/DDBJ whole genome shotgun (WGS) entry which is preliminary data.</text>
</comment>